<dbReference type="SUPFAM" id="SSF48013">
    <property type="entry name" value="NusB-like"/>
    <property type="match status" value="1"/>
</dbReference>
<comment type="subcellular location">
    <subcellularLocation>
        <location evidence="2">Cytoplasm</location>
    </subcellularLocation>
</comment>
<dbReference type="Proteomes" id="UP000502004">
    <property type="component" value="Chromosome"/>
</dbReference>
<dbReference type="InterPro" id="IPR004573">
    <property type="entry name" value="rRNA_ssu_MeTfrase_B"/>
</dbReference>
<keyword evidence="7 13" id="KW-0808">Transferase</keyword>
<dbReference type="Gene3D" id="3.40.50.150">
    <property type="entry name" value="Vaccinia Virus protein VP39"/>
    <property type="match status" value="1"/>
</dbReference>
<reference evidence="15 16" key="1">
    <citation type="submission" date="2019-03" db="EMBL/GenBank/DDBJ databases">
        <title>Complete Genome Sequence of Allofrancisella inopinata Strain SYSU YG23 Isolated from Water-Cooling Systems in China.</title>
        <authorList>
            <person name="Ohrman C."/>
            <person name="Uneklint I."/>
            <person name="Sjodin A."/>
        </authorList>
    </citation>
    <scope>NUCLEOTIDE SEQUENCE [LARGE SCALE GENOMIC DNA]</scope>
    <source>
        <strain evidence="15 16">SYSU YG23</strain>
    </source>
</reference>
<comment type="function">
    <text evidence="1">Specifically methylates the cytosine at position 967 (m5C967) of 16S rRNA.</text>
</comment>
<comment type="similarity">
    <text evidence="13">Belongs to the class I-like SAM-binding methyltransferase superfamily. RsmB/NOP family.</text>
</comment>
<keyword evidence="9 13" id="KW-0694">RNA-binding</keyword>
<evidence type="ECO:0000256" key="8">
    <source>
        <dbReference type="ARBA" id="ARBA00022691"/>
    </source>
</evidence>
<evidence type="ECO:0000256" key="11">
    <source>
        <dbReference type="ARBA" id="ARBA00031088"/>
    </source>
</evidence>
<dbReference type="AlphaFoldDB" id="A0AAE7CR01"/>
<proteinExistence type="inferred from homology"/>
<dbReference type="FunFam" id="3.40.50.150:FF:000022">
    <property type="entry name" value="Ribosomal RNA small subunit methyltransferase B"/>
    <property type="match status" value="1"/>
</dbReference>
<evidence type="ECO:0000259" key="14">
    <source>
        <dbReference type="PROSITE" id="PS51686"/>
    </source>
</evidence>
<evidence type="ECO:0000256" key="1">
    <source>
        <dbReference type="ARBA" id="ARBA00002724"/>
    </source>
</evidence>
<dbReference type="InterPro" id="IPR006027">
    <property type="entry name" value="NusB_RsmB_TIM44"/>
</dbReference>
<organism evidence="15 16">
    <name type="scientific">Allofrancisella inopinata</name>
    <dbReference type="NCBI Taxonomy" id="1085647"/>
    <lineage>
        <taxon>Bacteria</taxon>
        <taxon>Pseudomonadati</taxon>
        <taxon>Pseudomonadota</taxon>
        <taxon>Gammaproteobacteria</taxon>
        <taxon>Thiotrichales</taxon>
        <taxon>Francisellaceae</taxon>
        <taxon>Allofrancisella</taxon>
    </lineage>
</organism>
<dbReference type="PRINTS" id="PR02008">
    <property type="entry name" value="RCMTFAMILY"/>
</dbReference>
<dbReference type="NCBIfam" id="TIGR00563">
    <property type="entry name" value="rsmB"/>
    <property type="match status" value="1"/>
</dbReference>
<dbReference type="GO" id="GO:0009383">
    <property type="term" value="F:rRNA (cytosine-C5-)-methyltransferase activity"/>
    <property type="evidence" value="ECO:0007669"/>
    <property type="project" value="TreeGrafter"/>
</dbReference>
<evidence type="ECO:0000256" key="13">
    <source>
        <dbReference type="PROSITE-ProRule" id="PRU01023"/>
    </source>
</evidence>
<evidence type="ECO:0000256" key="2">
    <source>
        <dbReference type="ARBA" id="ARBA00004496"/>
    </source>
</evidence>
<evidence type="ECO:0000313" key="15">
    <source>
        <dbReference type="EMBL" id="QIV95819.1"/>
    </source>
</evidence>
<evidence type="ECO:0000313" key="16">
    <source>
        <dbReference type="Proteomes" id="UP000502004"/>
    </source>
</evidence>
<dbReference type="EMBL" id="CP038241">
    <property type="protein sequence ID" value="QIV95819.1"/>
    <property type="molecule type" value="Genomic_DNA"/>
</dbReference>
<dbReference type="InterPro" id="IPR029063">
    <property type="entry name" value="SAM-dependent_MTases_sf"/>
</dbReference>
<evidence type="ECO:0000256" key="6">
    <source>
        <dbReference type="ARBA" id="ARBA00022603"/>
    </source>
</evidence>
<dbReference type="Gene3D" id="1.10.940.10">
    <property type="entry name" value="NusB-like"/>
    <property type="match status" value="1"/>
</dbReference>
<dbReference type="CDD" id="cd02440">
    <property type="entry name" value="AdoMet_MTases"/>
    <property type="match status" value="1"/>
</dbReference>
<feature type="binding site" evidence="13">
    <location>
        <begin position="245"/>
        <end position="251"/>
    </location>
    <ligand>
        <name>S-adenosyl-L-methionine</name>
        <dbReference type="ChEBI" id="CHEBI:59789"/>
    </ligand>
</feature>
<keyword evidence="4" id="KW-0963">Cytoplasm</keyword>
<dbReference type="GO" id="GO:0070475">
    <property type="term" value="P:rRNA base methylation"/>
    <property type="evidence" value="ECO:0007669"/>
    <property type="project" value="TreeGrafter"/>
</dbReference>
<gene>
    <name evidence="15" type="primary">rsmB</name>
    <name evidence="15" type="ORF">E4K63_02835</name>
</gene>
<dbReference type="InterPro" id="IPR054728">
    <property type="entry name" value="RsmB-like_ferredoxin"/>
</dbReference>
<keyword evidence="8 13" id="KW-0949">S-adenosyl-L-methionine</keyword>
<accession>A0AAE7CR01</accession>
<keyword evidence="6 13" id="KW-0489">Methyltransferase</keyword>
<dbReference type="PANTHER" id="PTHR22807">
    <property type="entry name" value="NOP2 YEAST -RELATED NOL1/NOP2/FMU SUN DOMAIN-CONTAINING"/>
    <property type="match status" value="1"/>
</dbReference>
<dbReference type="InterPro" id="IPR035926">
    <property type="entry name" value="NusB-like_sf"/>
</dbReference>
<evidence type="ECO:0000256" key="12">
    <source>
        <dbReference type="ARBA" id="ARBA00047283"/>
    </source>
</evidence>
<dbReference type="Pfam" id="PF01189">
    <property type="entry name" value="Methyltr_RsmB-F"/>
    <property type="match status" value="1"/>
</dbReference>
<dbReference type="Gene3D" id="3.30.70.1170">
    <property type="entry name" value="Sun protein, domain 3"/>
    <property type="match status" value="1"/>
</dbReference>
<keyword evidence="5" id="KW-0698">rRNA processing</keyword>
<dbReference type="NCBIfam" id="NF008149">
    <property type="entry name" value="PRK10901.1"/>
    <property type="match status" value="1"/>
</dbReference>
<evidence type="ECO:0000256" key="10">
    <source>
        <dbReference type="ARBA" id="ARBA00030399"/>
    </source>
</evidence>
<name>A0AAE7CR01_9GAMM</name>
<feature type="domain" description="SAM-dependent MTase RsmB/NOP-type" evidence="14">
    <location>
        <begin position="157"/>
        <end position="423"/>
    </location>
</feature>
<evidence type="ECO:0000256" key="7">
    <source>
        <dbReference type="ARBA" id="ARBA00022679"/>
    </source>
</evidence>
<dbReference type="Pfam" id="PF22458">
    <property type="entry name" value="RsmF-B_ferredox"/>
    <property type="match status" value="1"/>
</dbReference>
<dbReference type="InterPro" id="IPR023267">
    <property type="entry name" value="RCMT"/>
</dbReference>
<protein>
    <recommendedName>
        <fullName evidence="3">16S rRNA (cytosine(967)-C(5))-methyltransferase</fullName>
        <ecNumber evidence="3">2.1.1.176</ecNumber>
    </recommendedName>
    <alternativeName>
        <fullName evidence="10">16S rRNA m5C967 methyltransferase</fullName>
    </alternativeName>
    <alternativeName>
        <fullName evidence="11">rRNA (cytosine-C(5)-)-methyltransferase RsmB</fullName>
    </alternativeName>
</protein>
<evidence type="ECO:0000256" key="9">
    <source>
        <dbReference type="ARBA" id="ARBA00022884"/>
    </source>
</evidence>
<evidence type="ECO:0000256" key="5">
    <source>
        <dbReference type="ARBA" id="ARBA00022552"/>
    </source>
</evidence>
<dbReference type="KEGG" id="aii:E4K63_02835"/>
<dbReference type="GO" id="GO:0003723">
    <property type="term" value="F:RNA binding"/>
    <property type="evidence" value="ECO:0007669"/>
    <property type="project" value="UniProtKB-UniRule"/>
</dbReference>
<feature type="binding site" evidence="13">
    <location>
        <position position="268"/>
    </location>
    <ligand>
        <name>S-adenosyl-L-methionine</name>
        <dbReference type="ChEBI" id="CHEBI:59789"/>
    </ligand>
</feature>
<dbReference type="PROSITE" id="PS51686">
    <property type="entry name" value="SAM_MT_RSMB_NOP"/>
    <property type="match status" value="1"/>
</dbReference>
<dbReference type="SUPFAM" id="SSF53335">
    <property type="entry name" value="S-adenosyl-L-methionine-dependent methyltransferases"/>
    <property type="match status" value="1"/>
</dbReference>
<dbReference type="InterPro" id="IPR001678">
    <property type="entry name" value="MeTrfase_RsmB-F_NOP2_dom"/>
</dbReference>
<dbReference type="GO" id="GO:0006355">
    <property type="term" value="P:regulation of DNA-templated transcription"/>
    <property type="evidence" value="ECO:0007669"/>
    <property type="project" value="InterPro"/>
</dbReference>
<dbReference type="PANTHER" id="PTHR22807:SF61">
    <property type="entry name" value="NOL1_NOP2_SUN FAMILY PROTEIN _ ANTITERMINATION NUSB DOMAIN-CONTAINING PROTEIN"/>
    <property type="match status" value="1"/>
</dbReference>
<feature type="active site" description="Nucleophile" evidence="13">
    <location>
        <position position="365"/>
    </location>
</feature>
<evidence type="ECO:0000256" key="4">
    <source>
        <dbReference type="ARBA" id="ARBA00022490"/>
    </source>
</evidence>
<sequence>MNTRAIAAKSITDILANKYSLLTIDNKLSQLQITDQDKSFIKLLCYEFFRNYYSIERITQNFINKNTKSNVKILVMLGTLQLLETNQPHYATINETVNACKDLKIIWAKKLVNGVLRNVLRNIEQIKTDYLEYKLLDLPNWIINILKKQYPKNHLKIAKGVNSKANMFIRLNRNKDSQLVINYLKENNIAFSTTKVENCIELKTAIDIQKNRLFNDGYFTVQDISAQYAGWIINPQDHDNILDACAAPGGKTTHLIELNPKTKITAVDIIDKRLELLKSSVTRVNASNHINIVKHDLTRPFNGKFNKIILDAPCSALGTLKRNPDIKLLRKPKDIENIQLLQQQILQNLWDNNLEEGGYLLYITCSILKQENQDQINKFLSKNHNAKIEKIQLLEEYKTDFGYQILPFEENGDGFYYCLIRKLDSTHTNRA</sequence>
<feature type="binding site" evidence="13">
    <location>
        <position position="311"/>
    </location>
    <ligand>
        <name>S-adenosyl-L-methionine</name>
        <dbReference type="ChEBI" id="CHEBI:59789"/>
    </ligand>
</feature>
<evidence type="ECO:0000256" key="3">
    <source>
        <dbReference type="ARBA" id="ARBA00012140"/>
    </source>
</evidence>
<dbReference type="GO" id="GO:0005829">
    <property type="term" value="C:cytosol"/>
    <property type="evidence" value="ECO:0007669"/>
    <property type="project" value="TreeGrafter"/>
</dbReference>
<dbReference type="Pfam" id="PF01029">
    <property type="entry name" value="NusB"/>
    <property type="match status" value="1"/>
</dbReference>
<comment type="caution">
    <text evidence="13">Lacks conserved residue(s) required for the propagation of feature annotation.</text>
</comment>
<dbReference type="EC" id="2.1.1.176" evidence="3"/>
<dbReference type="InterPro" id="IPR049560">
    <property type="entry name" value="MeTrfase_RsmB-F_NOP2_cat"/>
</dbReference>
<keyword evidence="16" id="KW-1185">Reference proteome</keyword>
<comment type="catalytic activity">
    <reaction evidence="12">
        <text>cytidine(967) in 16S rRNA + S-adenosyl-L-methionine = 5-methylcytidine(967) in 16S rRNA + S-adenosyl-L-homocysteine + H(+)</text>
        <dbReference type="Rhea" id="RHEA:42748"/>
        <dbReference type="Rhea" id="RHEA-COMP:10219"/>
        <dbReference type="Rhea" id="RHEA-COMP:10220"/>
        <dbReference type="ChEBI" id="CHEBI:15378"/>
        <dbReference type="ChEBI" id="CHEBI:57856"/>
        <dbReference type="ChEBI" id="CHEBI:59789"/>
        <dbReference type="ChEBI" id="CHEBI:74483"/>
        <dbReference type="ChEBI" id="CHEBI:82748"/>
        <dbReference type="EC" id="2.1.1.176"/>
    </reaction>
</comment>
<dbReference type="RefSeq" id="WP_133941139.1">
    <property type="nucleotide sequence ID" value="NZ_CP038241.1"/>
</dbReference>